<dbReference type="KEGG" id="psco:LY89DRAFT_729369"/>
<dbReference type="RefSeq" id="XP_018076228.1">
    <property type="nucleotide sequence ID" value="XM_018219374.1"/>
</dbReference>
<feature type="compositionally biased region" description="Basic and acidic residues" evidence="1">
    <location>
        <begin position="164"/>
        <end position="176"/>
    </location>
</feature>
<feature type="compositionally biased region" description="Basic and acidic residues" evidence="1">
    <location>
        <begin position="187"/>
        <end position="200"/>
    </location>
</feature>
<reference evidence="2 3" key="1">
    <citation type="submission" date="2015-10" db="EMBL/GenBank/DDBJ databases">
        <title>Full genome of DAOMC 229536 Phialocephala scopiformis, a fungal endophyte of spruce producing the potent anti-insectan compound rugulosin.</title>
        <authorList>
            <consortium name="DOE Joint Genome Institute"/>
            <person name="Walker A.K."/>
            <person name="Frasz S.L."/>
            <person name="Seifert K.A."/>
            <person name="Miller J.D."/>
            <person name="Mondo S.J."/>
            <person name="Labutti K."/>
            <person name="Lipzen A."/>
            <person name="Dockter R."/>
            <person name="Kennedy M."/>
            <person name="Grigoriev I.V."/>
            <person name="Spatafora J.W."/>
        </authorList>
    </citation>
    <scope>NUCLEOTIDE SEQUENCE [LARGE SCALE GENOMIC DNA]</scope>
    <source>
        <strain evidence="2 3">CBS 120377</strain>
    </source>
</reference>
<evidence type="ECO:0000256" key="1">
    <source>
        <dbReference type="SAM" id="MobiDB-lite"/>
    </source>
</evidence>
<name>A0A194XNW4_MOLSC</name>
<dbReference type="Proteomes" id="UP000070700">
    <property type="component" value="Unassembled WGS sequence"/>
</dbReference>
<protein>
    <submittedName>
        <fullName evidence="2">Uncharacterized protein</fullName>
    </submittedName>
</protein>
<evidence type="ECO:0000313" key="3">
    <source>
        <dbReference type="Proteomes" id="UP000070700"/>
    </source>
</evidence>
<evidence type="ECO:0000313" key="2">
    <source>
        <dbReference type="EMBL" id="KUJ21873.1"/>
    </source>
</evidence>
<feature type="compositionally biased region" description="Basic residues" evidence="1">
    <location>
        <begin position="177"/>
        <end position="186"/>
    </location>
</feature>
<sequence length="234" mass="27088">MANKKKGKKVEEYEEEFEEEVVPRCLKIPTYNQKFHHIISRISYRGFLEAVAQLNAEPNGDVLLCFGHRKIVDQAWEDLVMEAYEGWKTDHSEVIREMALRNALAQPNASLYDTFCVKQINVASNLTSTIAVEAMEMIFKPIVVKYNDIYKPIQHPKKMFRLVELPRESPEPEKPKEKRKNKKRGRKADSEDDYKVARGGEDDENAVAPIVLAIRRSNGVGSYRNRDEFDQEDL</sequence>
<organism evidence="2 3">
    <name type="scientific">Mollisia scopiformis</name>
    <name type="common">Conifer needle endophyte fungus</name>
    <name type="synonym">Phialocephala scopiformis</name>
    <dbReference type="NCBI Taxonomy" id="149040"/>
    <lineage>
        <taxon>Eukaryota</taxon>
        <taxon>Fungi</taxon>
        <taxon>Dikarya</taxon>
        <taxon>Ascomycota</taxon>
        <taxon>Pezizomycotina</taxon>
        <taxon>Leotiomycetes</taxon>
        <taxon>Helotiales</taxon>
        <taxon>Mollisiaceae</taxon>
        <taxon>Mollisia</taxon>
    </lineage>
</organism>
<dbReference type="GeneID" id="28829100"/>
<keyword evidence="3" id="KW-1185">Reference proteome</keyword>
<dbReference type="AlphaFoldDB" id="A0A194XNW4"/>
<feature type="region of interest" description="Disordered" evidence="1">
    <location>
        <begin position="163"/>
        <end position="200"/>
    </location>
</feature>
<dbReference type="EMBL" id="KQ947407">
    <property type="protein sequence ID" value="KUJ21873.1"/>
    <property type="molecule type" value="Genomic_DNA"/>
</dbReference>
<gene>
    <name evidence="2" type="ORF">LY89DRAFT_729369</name>
</gene>
<proteinExistence type="predicted"/>
<dbReference type="OrthoDB" id="3555326at2759"/>
<accession>A0A194XNW4</accession>
<dbReference type="InParanoid" id="A0A194XNW4"/>